<comment type="caution">
    <text evidence="1">The sequence shown here is derived from an EMBL/GenBank/DDBJ whole genome shotgun (WGS) entry which is preliminary data.</text>
</comment>
<organism evidence="1 2">
    <name type="scientific">Pleuronectes platessa</name>
    <name type="common">European plaice</name>
    <dbReference type="NCBI Taxonomy" id="8262"/>
    <lineage>
        <taxon>Eukaryota</taxon>
        <taxon>Metazoa</taxon>
        <taxon>Chordata</taxon>
        <taxon>Craniata</taxon>
        <taxon>Vertebrata</taxon>
        <taxon>Euteleostomi</taxon>
        <taxon>Actinopterygii</taxon>
        <taxon>Neopterygii</taxon>
        <taxon>Teleostei</taxon>
        <taxon>Neoteleostei</taxon>
        <taxon>Acanthomorphata</taxon>
        <taxon>Carangaria</taxon>
        <taxon>Pleuronectiformes</taxon>
        <taxon>Pleuronectoidei</taxon>
        <taxon>Pleuronectidae</taxon>
        <taxon>Pleuronectes</taxon>
    </lineage>
</organism>
<keyword evidence="2" id="KW-1185">Reference proteome</keyword>
<evidence type="ECO:0000313" key="1">
    <source>
        <dbReference type="EMBL" id="CAB1460942.1"/>
    </source>
</evidence>
<protein>
    <submittedName>
        <fullName evidence="1">Uncharacterized protein</fullName>
    </submittedName>
</protein>
<name>A0A9N7VX20_PLEPL</name>
<accession>A0A9N7VX20</accession>
<reference evidence="1" key="1">
    <citation type="submission" date="2020-03" db="EMBL/GenBank/DDBJ databases">
        <authorList>
            <person name="Weist P."/>
        </authorList>
    </citation>
    <scope>NUCLEOTIDE SEQUENCE</scope>
</reference>
<dbReference type="AlphaFoldDB" id="A0A9N7VX20"/>
<dbReference type="EMBL" id="CADEAL010004501">
    <property type="protein sequence ID" value="CAB1460942.1"/>
    <property type="molecule type" value="Genomic_DNA"/>
</dbReference>
<evidence type="ECO:0000313" key="2">
    <source>
        <dbReference type="Proteomes" id="UP001153269"/>
    </source>
</evidence>
<gene>
    <name evidence="1" type="ORF">PLEPLA_LOCUS48816</name>
</gene>
<dbReference type="Proteomes" id="UP001153269">
    <property type="component" value="Unassembled WGS sequence"/>
</dbReference>
<sequence>MCISTSCLDVLTSAASLLSSHLPPGSRLQERTGVPLLAALPSSTRRHDSFIERSPECSRRAGVIITPIKTTAVMEPTAQSMNLTLSSAKNHTNTALTTPLPLLSYLDRYDVNRGSTDVGGEGTRG</sequence>
<proteinExistence type="predicted"/>